<evidence type="ECO:0000313" key="1">
    <source>
        <dbReference type="EMBL" id="GFH59639.1"/>
    </source>
</evidence>
<proteinExistence type="predicted"/>
<reference evidence="1 2" key="1">
    <citation type="journal article" date="2021" name="Sci. Rep.">
        <title>The genome of the diatom Chaetoceros tenuissimus carries an ancient integrated fragment of an extant virus.</title>
        <authorList>
            <person name="Hongo Y."/>
            <person name="Kimura K."/>
            <person name="Takaki Y."/>
            <person name="Yoshida Y."/>
            <person name="Baba S."/>
            <person name="Kobayashi G."/>
            <person name="Nagasaki K."/>
            <person name="Hano T."/>
            <person name="Tomaru Y."/>
        </authorList>
    </citation>
    <scope>NUCLEOTIDE SEQUENCE [LARGE SCALE GENOMIC DNA]</scope>
    <source>
        <strain evidence="1 2">NIES-3715</strain>
    </source>
</reference>
<gene>
    <name evidence="1" type="ORF">CTEN210_16115</name>
</gene>
<accession>A0AAD3DBN1</accession>
<dbReference type="EMBL" id="BLLK01000069">
    <property type="protein sequence ID" value="GFH59639.1"/>
    <property type="molecule type" value="Genomic_DNA"/>
</dbReference>
<sequence>MTFPHCLSVAEAADGNLLRNGKRSKSSKGQPFPSPYDVTHIPKAELQNYLCQNLANAEKSLKYRILAEDYMIQTNLIVTGTDDPESFYEQNIAPRQNENIIVSAPSVGVEALGTDEVRQLFVGLASNRMFAYHIWDQIRVCQNDDDDSYTVFMREYGLVQEEGQDMIKCFYHRYT</sequence>
<protein>
    <submittedName>
        <fullName evidence="1">Uncharacterized protein</fullName>
    </submittedName>
</protein>
<dbReference type="AlphaFoldDB" id="A0AAD3DBN1"/>
<organism evidence="1 2">
    <name type="scientific">Chaetoceros tenuissimus</name>
    <dbReference type="NCBI Taxonomy" id="426638"/>
    <lineage>
        <taxon>Eukaryota</taxon>
        <taxon>Sar</taxon>
        <taxon>Stramenopiles</taxon>
        <taxon>Ochrophyta</taxon>
        <taxon>Bacillariophyta</taxon>
        <taxon>Coscinodiscophyceae</taxon>
        <taxon>Chaetocerotophycidae</taxon>
        <taxon>Chaetocerotales</taxon>
        <taxon>Chaetocerotaceae</taxon>
        <taxon>Chaetoceros</taxon>
    </lineage>
</organism>
<name>A0AAD3DBN1_9STRA</name>
<keyword evidence="2" id="KW-1185">Reference proteome</keyword>
<evidence type="ECO:0000313" key="2">
    <source>
        <dbReference type="Proteomes" id="UP001054902"/>
    </source>
</evidence>
<dbReference type="Proteomes" id="UP001054902">
    <property type="component" value="Unassembled WGS sequence"/>
</dbReference>
<comment type="caution">
    <text evidence="1">The sequence shown here is derived from an EMBL/GenBank/DDBJ whole genome shotgun (WGS) entry which is preliminary data.</text>
</comment>